<dbReference type="Pfam" id="PF06682">
    <property type="entry name" value="SARAF"/>
    <property type="match status" value="1"/>
</dbReference>
<evidence type="ECO:0000256" key="3">
    <source>
        <dbReference type="ARBA" id="ARBA00016584"/>
    </source>
</evidence>
<comment type="similarity">
    <text evidence="2">Belongs to the SARAF family.</text>
</comment>
<reference evidence="16 17" key="1">
    <citation type="journal article" date="2014" name="Nat. Commun.">
        <title>Klebsormidium flaccidum genome reveals primary factors for plant terrestrial adaptation.</title>
        <authorList>
            <person name="Hori K."/>
            <person name="Maruyama F."/>
            <person name="Fujisawa T."/>
            <person name="Togashi T."/>
            <person name="Yamamoto N."/>
            <person name="Seo M."/>
            <person name="Sato S."/>
            <person name="Yamada T."/>
            <person name="Mori H."/>
            <person name="Tajima N."/>
            <person name="Moriyama T."/>
            <person name="Ikeuchi M."/>
            <person name="Watanabe M."/>
            <person name="Wada H."/>
            <person name="Kobayashi K."/>
            <person name="Saito M."/>
            <person name="Masuda T."/>
            <person name="Sasaki-Sekimoto Y."/>
            <person name="Mashiguchi K."/>
            <person name="Awai K."/>
            <person name="Shimojima M."/>
            <person name="Masuda S."/>
            <person name="Iwai M."/>
            <person name="Nobusawa T."/>
            <person name="Narise T."/>
            <person name="Kondo S."/>
            <person name="Saito H."/>
            <person name="Sato R."/>
            <person name="Murakawa M."/>
            <person name="Ihara Y."/>
            <person name="Oshima-Yamada Y."/>
            <person name="Ohtaka K."/>
            <person name="Satoh M."/>
            <person name="Sonobe K."/>
            <person name="Ishii M."/>
            <person name="Ohtani R."/>
            <person name="Kanamori-Sato M."/>
            <person name="Honoki R."/>
            <person name="Miyazaki D."/>
            <person name="Mochizuki H."/>
            <person name="Umetsu J."/>
            <person name="Higashi K."/>
            <person name="Shibata D."/>
            <person name="Kamiya Y."/>
            <person name="Sato N."/>
            <person name="Nakamura Y."/>
            <person name="Tabata S."/>
            <person name="Ida S."/>
            <person name="Kurokawa K."/>
            <person name="Ohta H."/>
        </authorList>
    </citation>
    <scope>NUCLEOTIDE SEQUENCE [LARGE SCALE GENOMIC DNA]</scope>
    <source>
        <strain evidence="16 17">NIES-2285</strain>
    </source>
</reference>
<evidence type="ECO:0000256" key="8">
    <source>
        <dbReference type="ARBA" id="ARBA00022824"/>
    </source>
</evidence>
<sequence>MPPSCRGAWCYLLLSLSFLGLCIAIHSPYGKGVRLDDVQALTLQRGKTTTSRRAQSTPQLTCLGGPCEFEPETVHCENVGSDGMEVQWKCEADLPKDIKFAGTQVTCEGYAHPDDERVLEGSCALEYSLRRVGGGGWLSWDSFGGDYYGAGNSGSSEPRRTSAWAGVAQLITLVLVIYCGYHLGRACRQGRFRPRPHEA</sequence>
<keyword evidence="6 14" id="KW-0812">Transmembrane</keyword>
<organism evidence="16 17">
    <name type="scientific">Klebsormidium nitens</name>
    <name type="common">Green alga</name>
    <name type="synonym">Ulothrix nitens</name>
    <dbReference type="NCBI Taxonomy" id="105231"/>
    <lineage>
        <taxon>Eukaryota</taxon>
        <taxon>Viridiplantae</taxon>
        <taxon>Streptophyta</taxon>
        <taxon>Klebsormidiophyceae</taxon>
        <taxon>Klebsormidiales</taxon>
        <taxon>Klebsormidiaceae</taxon>
        <taxon>Klebsormidium</taxon>
    </lineage>
</organism>
<keyword evidence="4" id="KW-0813">Transport</keyword>
<protein>
    <recommendedName>
        <fullName evidence="3">Store-operated calcium entry-associated regulatory factor</fullName>
    </recommendedName>
    <alternativeName>
        <fullName evidence="13">Transmembrane protein 66</fullName>
    </alternativeName>
</protein>
<gene>
    <name evidence="16" type="ORF">KFL_000680330</name>
</gene>
<feature type="chain" id="PRO_5006864965" description="Store-operated calcium entry-associated regulatory factor" evidence="15">
    <location>
        <begin position="25"/>
        <end position="199"/>
    </location>
</feature>
<keyword evidence="17" id="KW-1185">Reference proteome</keyword>
<evidence type="ECO:0000256" key="2">
    <source>
        <dbReference type="ARBA" id="ARBA00006833"/>
    </source>
</evidence>
<dbReference type="InterPro" id="IPR009567">
    <property type="entry name" value="SARAF"/>
</dbReference>
<dbReference type="PANTHER" id="PTHR15929:SF0">
    <property type="entry name" value="STORE-OPERATED CALCIUM ENTRY-ASSOCIATED REGULATORY FACTOR"/>
    <property type="match status" value="1"/>
</dbReference>
<evidence type="ECO:0000256" key="15">
    <source>
        <dbReference type="SAM" id="SignalP"/>
    </source>
</evidence>
<dbReference type="GO" id="GO:2001256">
    <property type="term" value="P:regulation of store-operated calcium entry"/>
    <property type="evidence" value="ECO:0007669"/>
    <property type="project" value="InterPro"/>
</dbReference>
<evidence type="ECO:0000256" key="7">
    <source>
        <dbReference type="ARBA" id="ARBA00022729"/>
    </source>
</evidence>
<evidence type="ECO:0000256" key="12">
    <source>
        <dbReference type="ARBA" id="ARBA00023136"/>
    </source>
</evidence>
<dbReference type="GO" id="GO:0006816">
    <property type="term" value="P:calcium ion transport"/>
    <property type="evidence" value="ECO:0007669"/>
    <property type="project" value="UniProtKB-KW"/>
</dbReference>
<dbReference type="Proteomes" id="UP000054558">
    <property type="component" value="Unassembled WGS sequence"/>
</dbReference>
<feature type="transmembrane region" description="Helical" evidence="14">
    <location>
        <begin position="163"/>
        <end position="183"/>
    </location>
</feature>
<evidence type="ECO:0000256" key="11">
    <source>
        <dbReference type="ARBA" id="ARBA00023065"/>
    </source>
</evidence>
<keyword evidence="7 15" id="KW-0732">Signal</keyword>
<keyword evidence="11" id="KW-0406">Ion transport</keyword>
<dbReference type="STRING" id="105231.A0A0U9HJN3"/>
<evidence type="ECO:0000256" key="13">
    <source>
        <dbReference type="ARBA" id="ARBA00031116"/>
    </source>
</evidence>
<evidence type="ECO:0000256" key="4">
    <source>
        <dbReference type="ARBA" id="ARBA00022448"/>
    </source>
</evidence>
<evidence type="ECO:0000313" key="16">
    <source>
        <dbReference type="EMBL" id="GAQ81016.1"/>
    </source>
</evidence>
<evidence type="ECO:0000256" key="5">
    <source>
        <dbReference type="ARBA" id="ARBA00022568"/>
    </source>
</evidence>
<keyword evidence="9" id="KW-0106">Calcium</keyword>
<evidence type="ECO:0000256" key="1">
    <source>
        <dbReference type="ARBA" id="ARBA00004115"/>
    </source>
</evidence>
<keyword evidence="5" id="KW-0109">Calcium transport</keyword>
<evidence type="ECO:0000256" key="6">
    <source>
        <dbReference type="ARBA" id="ARBA00022692"/>
    </source>
</evidence>
<dbReference type="PANTHER" id="PTHR15929">
    <property type="entry name" value="STORE-OPERATED CALCIUM ENTRY-ASSOCIATED REGULATORY FACTOR"/>
    <property type="match status" value="1"/>
</dbReference>
<dbReference type="AlphaFoldDB" id="A0A0U9HJN3"/>
<proteinExistence type="inferred from homology"/>
<dbReference type="GO" id="GO:0005789">
    <property type="term" value="C:endoplasmic reticulum membrane"/>
    <property type="evidence" value="ECO:0007669"/>
    <property type="project" value="UniProtKB-SubCell"/>
</dbReference>
<evidence type="ECO:0000256" key="9">
    <source>
        <dbReference type="ARBA" id="ARBA00022837"/>
    </source>
</evidence>
<keyword evidence="10 14" id="KW-1133">Transmembrane helix</keyword>
<evidence type="ECO:0000256" key="14">
    <source>
        <dbReference type="SAM" id="Phobius"/>
    </source>
</evidence>
<evidence type="ECO:0000313" key="17">
    <source>
        <dbReference type="Proteomes" id="UP000054558"/>
    </source>
</evidence>
<keyword evidence="12 14" id="KW-0472">Membrane</keyword>
<keyword evidence="8" id="KW-0256">Endoplasmic reticulum</keyword>
<feature type="signal peptide" evidence="15">
    <location>
        <begin position="1"/>
        <end position="24"/>
    </location>
</feature>
<comment type="subcellular location">
    <subcellularLocation>
        <location evidence="1">Endoplasmic reticulum membrane</location>
        <topology evidence="1">Single-pass type I membrane protein</topology>
    </subcellularLocation>
</comment>
<name>A0A0U9HJN3_KLENI</name>
<evidence type="ECO:0000256" key="10">
    <source>
        <dbReference type="ARBA" id="ARBA00022989"/>
    </source>
</evidence>
<dbReference type="EMBL" id="DF237017">
    <property type="protein sequence ID" value="GAQ81016.1"/>
    <property type="molecule type" value="Genomic_DNA"/>
</dbReference>
<dbReference type="OrthoDB" id="2020236at2759"/>
<accession>A0A0U9HJN3</accession>